<dbReference type="OrthoDB" id="882993at2"/>
<protein>
    <recommendedName>
        <fullName evidence="5">Lipocalin-like domain-containing protein</fullName>
    </recommendedName>
</protein>
<evidence type="ECO:0000313" key="1">
    <source>
        <dbReference type="EMBL" id="MBP1838886.1"/>
    </source>
</evidence>
<evidence type="ECO:0008006" key="5">
    <source>
        <dbReference type="Google" id="ProtNLM"/>
    </source>
</evidence>
<comment type="caution">
    <text evidence="1">The sequence shown here is derived from an EMBL/GenBank/DDBJ whole genome shotgun (WGS) entry which is preliminary data.</text>
</comment>
<evidence type="ECO:0000313" key="3">
    <source>
        <dbReference type="Proteomes" id="UP001138672"/>
    </source>
</evidence>
<sequence length="143" mass="15857">MKKKILYVILIGILTACGHDDDTTTQETDLVGDWILIQISGRIEGSETSGADMEWQETYSLYTDGTFEKTRIQDSTTTVAAGTYTYSESTNGDFLEFNFSTDSDIIGSCFSNLKEEMVFDSENTFSSSWIACDGPGLIYEKAD</sequence>
<dbReference type="RefSeq" id="WP_057783796.1">
    <property type="nucleotide sequence ID" value="NZ_JAGGJQ010000002.1"/>
</dbReference>
<reference evidence="1" key="1">
    <citation type="submission" date="2021-03" db="EMBL/GenBank/DDBJ databases">
        <title>Genomic Encyclopedia of Type Strains, Phase IV (KMG-IV): sequencing the most valuable type-strain genomes for metagenomic binning, comparative biology and taxonomic classification.</title>
        <authorList>
            <person name="Goeker M."/>
        </authorList>
    </citation>
    <scope>NUCLEOTIDE SEQUENCE</scope>
    <source>
        <strain evidence="1">DSM 15523</strain>
        <strain evidence="2 4">DSM 16476</strain>
    </source>
</reference>
<dbReference type="Proteomes" id="UP001231587">
    <property type="component" value="Unassembled WGS sequence"/>
</dbReference>
<organism evidence="1 3">
    <name type="scientific">Formosa algae</name>
    <dbReference type="NCBI Taxonomy" id="225843"/>
    <lineage>
        <taxon>Bacteria</taxon>
        <taxon>Pseudomonadati</taxon>
        <taxon>Bacteroidota</taxon>
        <taxon>Flavobacteriia</taxon>
        <taxon>Flavobacteriales</taxon>
        <taxon>Flavobacteriaceae</taxon>
        <taxon>Formosa</taxon>
    </lineage>
</organism>
<proteinExistence type="predicted"/>
<dbReference type="EMBL" id="JAUSUU010000001">
    <property type="protein sequence ID" value="MDQ0333663.1"/>
    <property type="molecule type" value="Genomic_DNA"/>
</dbReference>
<dbReference type="EMBL" id="JAGGJQ010000002">
    <property type="protein sequence ID" value="MBP1838886.1"/>
    <property type="molecule type" value="Genomic_DNA"/>
</dbReference>
<accession>A0A9X0YIA1</accession>
<dbReference type="Proteomes" id="UP001138672">
    <property type="component" value="Unassembled WGS sequence"/>
</dbReference>
<gene>
    <name evidence="1" type="ORF">J2Z56_000792</name>
    <name evidence="2" type="ORF">J2Z57_000085</name>
</gene>
<dbReference type="PROSITE" id="PS51257">
    <property type="entry name" value="PROKAR_LIPOPROTEIN"/>
    <property type="match status" value="1"/>
</dbReference>
<dbReference type="AlphaFoldDB" id="A0A9X0YIA1"/>
<keyword evidence="4" id="KW-1185">Reference proteome</keyword>
<evidence type="ECO:0000313" key="2">
    <source>
        <dbReference type="EMBL" id="MDQ0333663.1"/>
    </source>
</evidence>
<evidence type="ECO:0000313" key="4">
    <source>
        <dbReference type="Proteomes" id="UP001231587"/>
    </source>
</evidence>
<name>A0A9X0YIA1_9FLAO</name>